<proteinExistence type="predicted"/>
<dbReference type="EMBL" id="KU878088">
    <property type="protein sequence ID" value="AMS01270.1"/>
    <property type="molecule type" value="Genomic_DNA"/>
</dbReference>
<evidence type="ECO:0000313" key="2">
    <source>
        <dbReference type="Proteomes" id="UP000202618"/>
    </source>
</evidence>
<reference evidence="1 2" key="1">
    <citation type="journal article" date="2016" name="Virology">
        <title>The genome of AR9, a giant transducing Bacillus phage encoding two multisubunit RNA polymerases.</title>
        <authorList>
            <person name="Lavysh D."/>
            <person name="Sokolova M."/>
            <person name="Minakhin L."/>
            <person name="Yakunina M."/>
            <person name="Artamonova T."/>
            <person name="Kozyavkin S."/>
            <person name="Makarova K.S."/>
            <person name="Koonin E.V."/>
            <person name="Severinov K."/>
        </authorList>
    </citation>
    <scope>NUCLEOTIDE SEQUENCE [LARGE SCALE GENOMIC DNA]</scope>
</reference>
<name>A0A172JI90_BPPB1</name>
<sequence length="171" mass="20033">MEKKSVKDLLKLRINKISLDNEFSKINEDDIEKITNEILDNIDKTILTKHDFDHYLRNNVNPHIIDDIVLEAIKKYLYGTIKPYYTPDTKNYVFLLLMNNGTYERDFDESGIGYSDEQIEKNENLAVLKTFLTIISLETITGGEENVEKHVKQLMKDYGVSRDRIKHFSIN</sequence>
<dbReference type="Proteomes" id="UP000202618">
    <property type="component" value="Segment"/>
</dbReference>
<gene>
    <name evidence="1" type="ORF">AR9_g186</name>
</gene>
<dbReference type="GeneID" id="29058904"/>
<protein>
    <submittedName>
        <fullName evidence="1">Uncharacterized protein</fullName>
    </submittedName>
</protein>
<evidence type="ECO:0000313" key="1">
    <source>
        <dbReference type="EMBL" id="AMS01270.1"/>
    </source>
</evidence>
<organism evidence="1 2">
    <name type="scientific">Bacillus phage AR9</name>
    <dbReference type="NCBI Taxonomy" id="1815509"/>
    <lineage>
        <taxon>Viruses</taxon>
        <taxon>Duplodnaviria</taxon>
        <taxon>Heunggongvirae</taxon>
        <taxon>Uroviricota</taxon>
        <taxon>Caudoviricetes</taxon>
        <taxon>Takahashivirus</taxon>
        <taxon>Bacillus phage PBS1</taxon>
    </lineage>
</organism>
<dbReference type="KEGG" id="vg:29058904"/>
<accession>A0A172JI90</accession>
<dbReference type="RefSeq" id="YP_009283090.1">
    <property type="nucleotide sequence ID" value="NC_031039.1"/>
</dbReference>